<evidence type="ECO:0000256" key="4">
    <source>
        <dbReference type="ARBA" id="ARBA00014130"/>
    </source>
</evidence>
<accession>A0ABQ9CYS9</accession>
<keyword evidence="7 10" id="KW-0175">Coiled coil</keyword>
<reference evidence="12" key="1">
    <citation type="submission" date="2019-10" db="EMBL/GenBank/DDBJ databases">
        <authorList>
            <person name="Soares A.E.R."/>
            <person name="Aleixo A."/>
            <person name="Schneider P."/>
            <person name="Miyaki C.Y."/>
            <person name="Schneider M.P."/>
            <person name="Mello C."/>
            <person name="Vasconcelos A.T.R."/>
        </authorList>
    </citation>
    <scope>NUCLEOTIDE SEQUENCE</scope>
    <source>
        <tissue evidence="12">Muscle</tissue>
    </source>
</reference>
<feature type="coiled-coil region" evidence="10">
    <location>
        <begin position="497"/>
        <end position="531"/>
    </location>
</feature>
<evidence type="ECO:0000256" key="8">
    <source>
        <dbReference type="ARBA" id="ARBA00032512"/>
    </source>
</evidence>
<feature type="compositionally biased region" description="Polar residues" evidence="11">
    <location>
        <begin position="604"/>
        <end position="614"/>
    </location>
</feature>
<evidence type="ECO:0000256" key="3">
    <source>
        <dbReference type="ARBA" id="ARBA00005599"/>
    </source>
</evidence>
<protein>
    <recommendedName>
        <fullName evidence="4">RAB6-interacting golgin</fullName>
    </recommendedName>
    <alternativeName>
        <fullName evidence="9">N-terminal kinase-like-binding protein 1</fullName>
    </alternativeName>
    <alternativeName>
        <fullName evidence="8">SCY1-like 1-binding protein 1</fullName>
    </alternativeName>
</protein>
<evidence type="ECO:0000256" key="7">
    <source>
        <dbReference type="ARBA" id="ARBA00023054"/>
    </source>
</evidence>
<evidence type="ECO:0000256" key="11">
    <source>
        <dbReference type="SAM" id="MobiDB-lite"/>
    </source>
</evidence>
<evidence type="ECO:0000256" key="9">
    <source>
        <dbReference type="ARBA" id="ARBA00033032"/>
    </source>
</evidence>
<comment type="subcellular location">
    <subcellularLocation>
        <location evidence="1">Cytoplasm</location>
    </subcellularLocation>
    <subcellularLocation>
        <location evidence="2">Golgi apparatus</location>
    </subcellularLocation>
</comment>
<keyword evidence="13" id="KW-1185">Reference proteome</keyword>
<feature type="compositionally biased region" description="Polar residues" evidence="11">
    <location>
        <begin position="581"/>
        <end position="596"/>
    </location>
</feature>
<feature type="region of interest" description="Disordered" evidence="11">
    <location>
        <begin position="534"/>
        <end position="614"/>
    </location>
</feature>
<feature type="compositionally biased region" description="Polar residues" evidence="11">
    <location>
        <begin position="534"/>
        <end position="562"/>
    </location>
</feature>
<comment type="caution">
    <text evidence="12">The sequence shown here is derived from an EMBL/GenBank/DDBJ whole genome shotgun (WGS) entry which is preliminary data.</text>
</comment>
<dbReference type="EMBL" id="WHWB01034282">
    <property type="protein sequence ID" value="KAJ7411860.1"/>
    <property type="molecule type" value="Genomic_DNA"/>
</dbReference>
<evidence type="ECO:0000256" key="1">
    <source>
        <dbReference type="ARBA" id="ARBA00004496"/>
    </source>
</evidence>
<evidence type="ECO:0000256" key="6">
    <source>
        <dbReference type="ARBA" id="ARBA00023034"/>
    </source>
</evidence>
<keyword evidence="6" id="KW-0333">Golgi apparatus</keyword>
<evidence type="ECO:0000313" key="12">
    <source>
        <dbReference type="EMBL" id="KAJ7411860.1"/>
    </source>
</evidence>
<evidence type="ECO:0000256" key="10">
    <source>
        <dbReference type="SAM" id="Coils"/>
    </source>
</evidence>
<evidence type="ECO:0000256" key="2">
    <source>
        <dbReference type="ARBA" id="ARBA00004555"/>
    </source>
</evidence>
<dbReference type="InterPro" id="IPR007033">
    <property type="entry name" value="GORAB"/>
</dbReference>
<feature type="region of interest" description="Disordered" evidence="11">
    <location>
        <begin position="281"/>
        <end position="337"/>
    </location>
</feature>
<sequence>MGSEWCQNATGRTSLSTTEKILNNSKTKQISPTTPSLLVPPSQVEVKDGSLPDLETEACTALGIDRREQILDIWDPAMCYPLRAPIISADLYLGTMKADCSHDKHIFEALTVFLISRGDEESVLKNFVNEKTKGAQALFGSRIMSSFSAITIGVPQEGLQRHKLPETLSKEEVVMLWMRLHGEISSSFLQGYRRVLPQLLAQKNLFMGCLTLRFGSDPVSPSPALTELYEPSEQQQQQLPPRPHSGNKPRKQLQREKALQQQCQRLGLQGGAAPVTPEQLLSAPKHKPCHPQQPEPAPRPPAAADQRQKDSQDQQEEGTPCNGRDSAQPCPAQPSTQVQRKKVELLSLLQEITMMNICVIWRTGREMNFLLILIFLSMSRQEKSRWEILQQEQRLIEEKNKRKKALLARAIAERSKRTQAETVKLKRIQKELQALDDMVSADIGILRNRIDQASLEYSYARKRYEKAESEYVAAKLDLQHKTEIKEHLTEHLCTIIQQNELRKARKLEELMQQLDVEADEENLELEIEVERMLQQQEAEAGRQGSQSHSQAGTAKESPTPSAAGQGGELVNHAAASPAGSELSQNPGTKSLSNMDRQTPAVDVTSGSSPTCSAT</sequence>
<feature type="compositionally biased region" description="Pro residues" evidence="11">
    <location>
        <begin position="291"/>
        <end position="301"/>
    </location>
</feature>
<dbReference type="PANTHER" id="PTHR21470:SF2">
    <property type="entry name" value="RAB6-INTERACTING GOLGIN"/>
    <property type="match status" value="1"/>
</dbReference>
<keyword evidence="5" id="KW-0963">Cytoplasm</keyword>
<comment type="similarity">
    <text evidence="3">Belongs to the GORAB family.</text>
</comment>
<evidence type="ECO:0000313" key="13">
    <source>
        <dbReference type="Proteomes" id="UP001145742"/>
    </source>
</evidence>
<dbReference type="Pfam" id="PF04949">
    <property type="entry name" value="Transcrip_act"/>
    <property type="match status" value="1"/>
</dbReference>
<organism evidence="12 13">
    <name type="scientific">Willisornis vidua</name>
    <name type="common">Xingu scale-backed antbird</name>
    <dbReference type="NCBI Taxonomy" id="1566151"/>
    <lineage>
        <taxon>Eukaryota</taxon>
        <taxon>Metazoa</taxon>
        <taxon>Chordata</taxon>
        <taxon>Craniata</taxon>
        <taxon>Vertebrata</taxon>
        <taxon>Euteleostomi</taxon>
        <taxon>Archelosauria</taxon>
        <taxon>Archosauria</taxon>
        <taxon>Dinosauria</taxon>
        <taxon>Saurischia</taxon>
        <taxon>Theropoda</taxon>
        <taxon>Coelurosauria</taxon>
        <taxon>Aves</taxon>
        <taxon>Neognathae</taxon>
        <taxon>Neoaves</taxon>
        <taxon>Telluraves</taxon>
        <taxon>Australaves</taxon>
        <taxon>Passeriformes</taxon>
        <taxon>Thamnophilidae</taxon>
        <taxon>Willisornis</taxon>
    </lineage>
</organism>
<dbReference type="PANTHER" id="PTHR21470">
    <property type="entry name" value="RAB6-INTERACTING PROTEIN GORAB"/>
    <property type="match status" value="1"/>
</dbReference>
<gene>
    <name evidence="12" type="primary">GORAB</name>
    <name evidence="12" type="ORF">WISP_100686</name>
</gene>
<proteinExistence type="inferred from homology"/>
<evidence type="ECO:0000256" key="5">
    <source>
        <dbReference type="ARBA" id="ARBA00022490"/>
    </source>
</evidence>
<name>A0ABQ9CYS9_9PASS</name>
<feature type="region of interest" description="Disordered" evidence="11">
    <location>
        <begin position="222"/>
        <end position="259"/>
    </location>
</feature>
<dbReference type="Proteomes" id="UP001145742">
    <property type="component" value="Unassembled WGS sequence"/>
</dbReference>